<proteinExistence type="predicted"/>
<name>A0A9D2S7C6_9FIRM</name>
<reference evidence="2" key="2">
    <citation type="submission" date="2021-04" db="EMBL/GenBank/DDBJ databases">
        <authorList>
            <person name="Gilroy R."/>
        </authorList>
    </citation>
    <scope>NUCLEOTIDE SEQUENCE</scope>
    <source>
        <strain evidence="2">ChiHjej9B8-13557</strain>
    </source>
</reference>
<feature type="transmembrane region" description="Helical" evidence="1">
    <location>
        <begin position="193"/>
        <end position="213"/>
    </location>
</feature>
<sequence length="246" mass="26841">MHDAKDAVLNPRGPLSRDGIKYAAMLAMLLNHVAAVFLAPGTLWAQLLTDVGYFTAPVMCWFLVEGYGRTRSRRRYALRLAAFAALSELPFCLAFTEGEGLGFVGMNMIFTLLVCFCILLALDRLPPAPARAAAAALTCLTAVIPCDWGLLAPAYTLLFRWAAGSRRRTVWAFGWAAGLFFLVNWAAGGILPAIGASMGVAAAGAAILWLYSGRRAQRGRRFSQWFFYWFYPLHLLALGLARAAAL</sequence>
<comment type="caution">
    <text evidence="2">The sequence shown here is derived from an EMBL/GenBank/DDBJ whole genome shotgun (WGS) entry which is preliminary data.</text>
</comment>
<organism evidence="2 3">
    <name type="scientific">Candidatus Faecalibacterium faecipullorum</name>
    <dbReference type="NCBI Taxonomy" id="2838578"/>
    <lineage>
        <taxon>Bacteria</taxon>
        <taxon>Bacillati</taxon>
        <taxon>Bacillota</taxon>
        <taxon>Clostridia</taxon>
        <taxon>Eubacteriales</taxon>
        <taxon>Oscillospiraceae</taxon>
        <taxon>Faecalibacterium</taxon>
    </lineage>
</organism>
<dbReference type="Pfam" id="PF05857">
    <property type="entry name" value="TraX"/>
    <property type="match status" value="1"/>
</dbReference>
<feature type="transmembrane region" description="Helical" evidence="1">
    <location>
        <begin position="20"/>
        <end position="38"/>
    </location>
</feature>
<keyword evidence="1" id="KW-0812">Transmembrane</keyword>
<evidence type="ECO:0000313" key="2">
    <source>
        <dbReference type="EMBL" id="HJB58185.1"/>
    </source>
</evidence>
<feature type="transmembrane region" description="Helical" evidence="1">
    <location>
        <begin position="102"/>
        <end position="122"/>
    </location>
</feature>
<feature type="transmembrane region" description="Helical" evidence="1">
    <location>
        <begin position="225"/>
        <end position="245"/>
    </location>
</feature>
<gene>
    <name evidence="2" type="ORF">H9771_00760</name>
</gene>
<dbReference type="EMBL" id="DWXX01000015">
    <property type="protein sequence ID" value="HJB58185.1"/>
    <property type="molecule type" value="Genomic_DNA"/>
</dbReference>
<evidence type="ECO:0000256" key="1">
    <source>
        <dbReference type="SAM" id="Phobius"/>
    </source>
</evidence>
<keyword evidence="1" id="KW-0472">Membrane</keyword>
<keyword evidence="1" id="KW-1133">Transmembrane helix</keyword>
<evidence type="ECO:0000313" key="3">
    <source>
        <dbReference type="Proteomes" id="UP000824211"/>
    </source>
</evidence>
<dbReference type="InterPro" id="IPR008875">
    <property type="entry name" value="TraX"/>
</dbReference>
<accession>A0A9D2S7C6</accession>
<dbReference type="Proteomes" id="UP000824211">
    <property type="component" value="Unassembled WGS sequence"/>
</dbReference>
<dbReference type="AlphaFoldDB" id="A0A9D2S7C6"/>
<feature type="transmembrane region" description="Helical" evidence="1">
    <location>
        <begin position="44"/>
        <end position="64"/>
    </location>
</feature>
<protein>
    <submittedName>
        <fullName evidence="2">Conjugal transfer protein TraX</fullName>
    </submittedName>
</protein>
<feature type="transmembrane region" description="Helical" evidence="1">
    <location>
        <begin position="169"/>
        <end position="187"/>
    </location>
</feature>
<reference evidence="2" key="1">
    <citation type="journal article" date="2021" name="PeerJ">
        <title>Extensive microbial diversity within the chicken gut microbiome revealed by metagenomics and culture.</title>
        <authorList>
            <person name="Gilroy R."/>
            <person name="Ravi A."/>
            <person name="Getino M."/>
            <person name="Pursley I."/>
            <person name="Horton D.L."/>
            <person name="Alikhan N.F."/>
            <person name="Baker D."/>
            <person name="Gharbi K."/>
            <person name="Hall N."/>
            <person name="Watson M."/>
            <person name="Adriaenssens E.M."/>
            <person name="Foster-Nyarko E."/>
            <person name="Jarju S."/>
            <person name="Secka A."/>
            <person name="Antonio M."/>
            <person name="Oren A."/>
            <person name="Chaudhuri R.R."/>
            <person name="La Ragione R."/>
            <person name="Hildebrand F."/>
            <person name="Pallen M.J."/>
        </authorList>
    </citation>
    <scope>NUCLEOTIDE SEQUENCE</scope>
    <source>
        <strain evidence="2">ChiHjej9B8-13557</strain>
    </source>
</reference>